<protein>
    <submittedName>
        <fullName evidence="2">Uncharacterized protein</fullName>
    </submittedName>
</protein>
<name>A0A366LZQ7_9ACTN</name>
<comment type="caution">
    <text evidence="2">The sequence shown here is derived from an EMBL/GenBank/DDBJ whole genome shotgun (WGS) entry which is preliminary data.</text>
</comment>
<dbReference type="RefSeq" id="WP_113981802.1">
    <property type="nucleotide sequence ID" value="NZ_QMEY01000006.1"/>
</dbReference>
<proteinExistence type="predicted"/>
<gene>
    <name evidence="2" type="ORF">DP939_17750</name>
</gene>
<keyword evidence="1" id="KW-0472">Membrane</keyword>
<dbReference type="OrthoDB" id="4568663at2"/>
<keyword evidence="1" id="KW-1133">Transmembrane helix</keyword>
<evidence type="ECO:0000313" key="3">
    <source>
        <dbReference type="Proteomes" id="UP000253303"/>
    </source>
</evidence>
<sequence length="64" mass="6679">MMIVGVLLMIQGFGNALTRWLWGTDWGLLAVAGRAADLPPWAGVAVGLLGLVVAVAARLQGHRA</sequence>
<evidence type="ECO:0000256" key="1">
    <source>
        <dbReference type="SAM" id="Phobius"/>
    </source>
</evidence>
<dbReference type="AlphaFoldDB" id="A0A366LZQ7"/>
<dbReference type="EMBL" id="QMEY01000006">
    <property type="protein sequence ID" value="RBQ19023.1"/>
    <property type="molecule type" value="Genomic_DNA"/>
</dbReference>
<feature type="transmembrane region" description="Helical" evidence="1">
    <location>
        <begin position="38"/>
        <end position="59"/>
    </location>
</feature>
<accession>A0A366LZQ7</accession>
<keyword evidence="3" id="KW-1185">Reference proteome</keyword>
<evidence type="ECO:0000313" key="2">
    <source>
        <dbReference type="EMBL" id="RBQ19023.1"/>
    </source>
</evidence>
<organism evidence="2 3">
    <name type="scientific">Spongiactinospora rosea</name>
    <dbReference type="NCBI Taxonomy" id="2248750"/>
    <lineage>
        <taxon>Bacteria</taxon>
        <taxon>Bacillati</taxon>
        <taxon>Actinomycetota</taxon>
        <taxon>Actinomycetes</taxon>
        <taxon>Streptosporangiales</taxon>
        <taxon>Streptosporangiaceae</taxon>
        <taxon>Spongiactinospora</taxon>
    </lineage>
</organism>
<dbReference type="Proteomes" id="UP000253303">
    <property type="component" value="Unassembled WGS sequence"/>
</dbReference>
<keyword evidence="1" id="KW-0812">Transmembrane</keyword>
<reference evidence="2 3" key="1">
    <citation type="submission" date="2018-06" db="EMBL/GenBank/DDBJ databases">
        <title>Sphaerisporangium craniellae sp. nov., isolated from a marine sponge in the South China Sea.</title>
        <authorList>
            <person name="Li L."/>
        </authorList>
    </citation>
    <scope>NUCLEOTIDE SEQUENCE [LARGE SCALE GENOMIC DNA]</scope>
    <source>
        <strain evidence="2 3">LHW63015</strain>
    </source>
</reference>